<evidence type="ECO:0000256" key="4">
    <source>
        <dbReference type="ARBA" id="ARBA00023008"/>
    </source>
</evidence>
<dbReference type="GO" id="GO:0005634">
    <property type="term" value="C:nucleus"/>
    <property type="evidence" value="ECO:0007669"/>
    <property type="project" value="UniProtKB-SubCell"/>
</dbReference>
<evidence type="ECO:0000256" key="7">
    <source>
        <dbReference type="ARBA" id="ARBA00023242"/>
    </source>
</evidence>
<feature type="domain" description="Copper-fist" evidence="9">
    <location>
        <begin position="1"/>
        <end position="40"/>
    </location>
</feature>
<comment type="caution">
    <text evidence="10">The sequence shown here is derived from an EMBL/GenBank/DDBJ whole genome shotgun (WGS) entry which is preliminary data.</text>
</comment>
<gene>
    <name evidence="10" type="ORF">WICMUC_000293</name>
</gene>
<dbReference type="GO" id="GO:0005507">
    <property type="term" value="F:copper ion binding"/>
    <property type="evidence" value="ECO:0007669"/>
    <property type="project" value="InterPro"/>
</dbReference>
<dbReference type="GO" id="GO:0000981">
    <property type="term" value="F:DNA-binding transcription factor activity, RNA polymerase II-specific"/>
    <property type="evidence" value="ECO:0007669"/>
    <property type="project" value="TreeGrafter"/>
</dbReference>
<dbReference type="AlphaFoldDB" id="A0A9P8PZP8"/>
<keyword evidence="6" id="KW-0804">Transcription</keyword>
<protein>
    <recommendedName>
        <fullName evidence="9">Copper-fist domain-containing protein</fullName>
    </recommendedName>
</protein>
<dbReference type="SMART" id="SM00412">
    <property type="entry name" value="Cu_FIST"/>
    <property type="match status" value="1"/>
</dbReference>
<reference evidence="10" key="2">
    <citation type="submission" date="2021-01" db="EMBL/GenBank/DDBJ databases">
        <authorList>
            <person name="Schikora-Tamarit M.A."/>
        </authorList>
    </citation>
    <scope>NUCLEOTIDE SEQUENCE</scope>
    <source>
        <strain evidence="10">CBS6341</strain>
    </source>
</reference>
<evidence type="ECO:0000256" key="8">
    <source>
        <dbReference type="SAM" id="MobiDB-lite"/>
    </source>
</evidence>
<dbReference type="Gene3D" id="3.90.430.10">
    <property type="entry name" value="Copper fist DNA-binding domain"/>
    <property type="match status" value="1"/>
</dbReference>
<dbReference type="GO" id="GO:0000978">
    <property type="term" value="F:RNA polymerase II cis-regulatory region sequence-specific DNA binding"/>
    <property type="evidence" value="ECO:0007669"/>
    <property type="project" value="TreeGrafter"/>
</dbReference>
<dbReference type="PANTHER" id="PTHR28088:SF5">
    <property type="entry name" value="TRANSCRIPTIONAL ACTIVATOR HAA1-RELATED"/>
    <property type="match status" value="1"/>
</dbReference>
<dbReference type="GO" id="GO:0006878">
    <property type="term" value="P:intracellular copper ion homeostasis"/>
    <property type="evidence" value="ECO:0007669"/>
    <property type="project" value="TreeGrafter"/>
</dbReference>
<evidence type="ECO:0000256" key="6">
    <source>
        <dbReference type="ARBA" id="ARBA00023163"/>
    </source>
</evidence>
<keyword evidence="3" id="KW-0862">Zinc</keyword>
<feature type="compositionally biased region" description="Low complexity" evidence="8">
    <location>
        <begin position="126"/>
        <end position="151"/>
    </location>
</feature>
<evidence type="ECO:0000256" key="5">
    <source>
        <dbReference type="ARBA" id="ARBA00023015"/>
    </source>
</evidence>
<dbReference type="EMBL" id="JAEUBF010000103">
    <property type="protein sequence ID" value="KAH3680505.1"/>
    <property type="molecule type" value="Genomic_DNA"/>
</dbReference>
<keyword evidence="5" id="KW-0805">Transcription regulation</keyword>
<feature type="region of interest" description="Disordered" evidence="8">
    <location>
        <begin position="255"/>
        <end position="290"/>
    </location>
</feature>
<dbReference type="InterPro" id="IPR051763">
    <property type="entry name" value="Copper_Homeo_Regul"/>
</dbReference>
<dbReference type="PROSITE" id="PS01119">
    <property type="entry name" value="COPPER_FIST_1"/>
    <property type="match status" value="1"/>
</dbReference>
<dbReference type="FunFam" id="3.90.430.10:FF:000001">
    <property type="entry name" value="Copper fist DNA-binding protein"/>
    <property type="match status" value="1"/>
</dbReference>
<dbReference type="Proteomes" id="UP000769528">
    <property type="component" value="Unassembled WGS sequence"/>
</dbReference>
<dbReference type="SMART" id="SM01090">
    <property type="entry name" value="Copper-fist"/>
    <property type="match status" value="1"/>
</dbReference>
<dbReference type="GO" id="GO:0006879">
    <property type="term" value="P:intracellular iron ion homeostasis"/>
    <property type="evidence" value="ECO:0007669"/>
    <property type="project" value="TreeGrafter"/>
</dbReference>
<feature type="compositionally biased region" description="Polar residues" evidence="8">
    <location>
        <begin position="274"/>
        <end position="290"/>
    </location>
</feature>
<dbReference type="InterPro" id="IPR001083">
    <property type="entry name" value="Cu_fist_DNA-bd_dom"/>
</dbReference>
<dbReference type="GO" id="GO:0045944">
    <property type="term" value="P:positive regulation of transcription by RNA polymerase II"/>
    <property type="evidence" value="ECO:0007669"/>
    <property type="project" value="TreeGrafter"/>
</dbReference>
<dbReference type="OrthoDB" id="5600085at2759"/>
<comment type="subcellular location">
    <subcellularLocation>
        <location evidence="1">Nucleus</location>
    </subcellularLocation>
</comment>
<dbReference type="PRINTS" id="PR00617">
    <property type="entry name" value="COPPERFIST"/>
</dbReference>
<sequence length="514" mass="56369">MVLIGGVKYACERCIRGHRVTTCNHTDQPLMMIKPKGRPSSQCKHCKDMRKNKNSHSTGSCTCSKVKKSISHTSVNTLNSTKSCGCELNKPCVCHTKRKPTTSSISKKSRSSSIVDFNIPTPSSHNESTPSNINSIPNSTSTSTLNSELNSKASTPIQAKITQIGLDPIVKSRPISQTTRKRVGEVSVPINEYIPKNLNGIGNVSDKIPEGFFQDVPLPFEPGHGLLDLFNDSIKSIMSPTSSSSVPTNNSFFTNTASSSSSSTTAAPAPPTNYSNQYRSHNSSSNNQFYPARTSSLASINLISNRNSDNKINNDNDLFNNNTNSNVANNTIDNSNGNNKSVIESPDSLLDYHYSNMINSKSKPLFQSFDSSIFDNNSETSNNANKVNSYNNTKNYSNSLHNNIDDATSIHSVEVLSLTPSFMDLTNPQDQSYFDLKTSNSSNNNIHKDNVNTVSTQDNINDLDLSSLTNGNNVNVNNINNNNNNIKRSKSILENTYNNEDQTKSLFDNISIRM</sequence>
<keyword evidence="4" id="KW-0186">Copper</keyword>
<dbReference type="PROSITE" id="PS50073">
    <property type="entry name" value="COPPER_FIST_2"/>
    <property type="match status" value="1"/>
</dbReference>
<keyword evidence="11" id="KW-1185">Reference proteome</keyword>
<dbReference type="InterPro" id="IPR036395">
    <property type="entry name" value="Cu_fist_DNA-bd_dom_sf"/>
</dbReference>
<evidence type="ECO:0000256" key="2">
    <source>
        <dbReference type="ARBA" id="ARBA00022723"/>
    </source>
</evidence>
<proteinExistence type="predicted"/>
<feature type="compositionally biased region" description="Low complexity" evidence="8">
    <location>
        <begin position="101"/>
        <end position="114"/>
    </location>
</feature>
<keyword evidence="2" id="KW-0479">Metal-binding</keyword>
<accession>A0A9P8PZP8</accession>
<evidence type="ECO:0000313" key="10">
    <source>
        <dbReference type="EMBL" id="KAH3680505.1"/>
    </source>
</evidence>
<name>A0A9P8PZP8_9ASCO</name>
<feature type="compositionally biased region" description="Low complexity" evidence="8">
    <location>
        <begin position="255"/>
        <end position="267"/>
    </location>
</feature>
<evidence type="ECO:0000313" key="11">
    <source>
        <dbReference type="Proteomes" id="UP000769528"/>
    </source>
</evidence>
<dbReference type="PANTHER" id="PTHR28088">
    <property type="entry name" value="TRANSCRIPTIONAL ACTIVATOR HAA1-RELATED"/>
    <property type="match status" value="1"/>
</dbReference>
<feature type="region of interest" description="Disordered" evidence="8">
    <location>
        <begin position="99"/>
        <end position="151"/>
    </location>
</feature>
<dbReference type="SUPFAM" id="SSF57879">
    <property type="entry name" value="Zinc domain conserved in yeast copper-regulated transcription factors"/>
    <property type="match status" value="1"/>
</dbReference>
<evidence type="ECO:0000259" key="9">
    <source>
        <dbReference type="PROSITE" id="PS50073"/>
    </source>
</evidence>
<dbReference type="Pfam" id="PF00649">
    <property type="entry name" value="Copper-fist"/>
    <property type="match status" value="1"/>
</dbReference>
<evidence type="ECO:0000256" key="3">
    <source>
        <dbReference type="ARBA" id="ARBA00022833"/>
    </source>
</evidence>
<keyword evidence="7" id="KW-0539">Nucleus</keyword>
<organism evidence="10 11">
    <name type="scientific">Wickerhamomyces mucosus</name>
    <dbReference type="NCBI Taxonomy" id="1378264"/>
    <lineage>
        <taxon>Eukaryota</taxon>
        <taxon>Fungi</taxon>
        <taxon>Dikarya</taxon>
        <taxon>Ascomycota</taxon>
        <taxon>Saccharomycotina</taxon>
        <taxon>Saccharomycetes</taxon>
        <taxon>Phaffomycetales</taxon>
        <taxon>Wickerhamomycetaceae</taxon>
        <taxon>Wickerhamomyces</taxon>
    </lineage>
</organism>
<reference evidence="10" key="1">
    <citation type="journal article" date="2021" name="Open Biol.">
        <title>Shared evolutionary footprints suggest mitochondrial oxidative damage underlies multiple complex I losses in fungi.</title>
        <authorList>
            <person name="Schikora-Tamarit M.A."/>
            <person name="Marcet-Houben M."/>
            <person name="Nosek J."/>
            <person name="Gabaldon T."/>
        </authorList>
    </citation>
    <scope>NUCLEOTIDE SEQUENCE</scope>
    <source>
        <strain evidence="10">CBS6341</strain>
    </source>
</reference>
<evidence type="ECO:0000256" key="1">
    <source>
        <dbReference type="ARBA" id="ARBA00004123"/>
    </source>
</evidence>